<keyword evidence="2" id="KW-1185">Reference proteome</keyword>
<sequence>MMQIMDYDLIEKQVLVNCYLSAGRQYT</sequence>
<dbReference type="HOGENOM" id="CLU_3414459_0_0_2"/>
<proteinExistence type="predicted"/>
<gene>
    <name evidence="1" type="ORF">NVIE_0831</name>
</gene>
<organism evidence="1 2">
    <name type="scientific">Nitrososphaera viennensis EN76</name>
    <dbReference type="NCBI Taxonomy" id="926571"/>
    <lineage>
        <taxon>Archaea</taxon>
        <taxon>Nitrososphaerota</taxon>
        <taxon>Nitrososphaeria</taxon>
        <taxon>Nitrososphaerales</taxon>
        <taxon>Nitrososphaeraceae</taxon>
        <taxon>Nitrososphaera</taxon>
    </lineage>
</organism>
<dbReference type="EMBL" id="CP007536">
    <property type="protein sequence ID" value="AIC15030.1"/>
    <property type="molecule type" value="Genomic_DNA"/>
</dbReference>
<evidence type="ECO:0000313" key="2">
    <source>
        <dbReference type="Proteomes" id="UP000027093"/>
    </source>
</evidence>
<dbReference type="KEGG" id="nvn:NVIE_0831"/>
<protein>
    <submittedName>
        <fullName evidence="1">Uncharacterized protein</fullName>
    </submittedName>
</protein>
<dbReference type="Proteomes" id="UP000027093">
    <property type="component" value="Chromosome"/>
</dbReference>
<dbReference type="AlphaFoldDB" id="A0A060HIA5"/>
<name>A0A060HIA5_9ARCH</name>
<dbReference type="STRING" id="926571.NVIE_0831"/>
<evidence type="ECO:0000313" key="1">
    <source>
        <dbReference type="EMBL" id="AIC15030.1"/>
    </source>
</evidence>
<accession>A0A060HIA5</accession>
<reference evidence="1 2" key="1">
    <citation type="journal article" date="2014" name="Int. J. Syst. Evol. Microbiol.">
        <title>Nitrososphaera viennensis gen. nov., sp. nov., an aerobic and mesophilic, ammonia-oxidizing archaeon from soil and a member of the archaeal phylum Thaumarchaeota.</title>
        <authorList>
            <person name="Stieglmeier M."/>
            <person name="Klingl A."/>
            <person name="Alves R.J."/>
            <person name="Rittmann S.K."/>
            <person name="Melcher M."/>
            <person name="Leisch N."/>
            <person name="Schleper C."/>
        </authorList>
    </citation>
    <scope>NUCLEOTIDE SEQUENCE [LARGE SCALE GENOMIC DNA]</scope>
    <source>
        <strain evidence="1">EN76</strain>
    </source>
</reference>